<dbReference type="Proteomes" id="UP000820818">
    <property type="component" value="Linkage Group LG6"/>
</dbReference>
<proteinExistence type="predicted"/>
<dbReference type="AlphaFoldDB" id="A0AAD5L6D5"/>
<evidence type="ECO:0000313" key="2">
    <source>
        <dbReference type="Proteomes" id="UP000820818"/>
    </source>
</evidence>
<comment type="caution">
    <text evidence="1">The sequence shown here is derived from an EMBL/GenBank/DDBJ whole genome shotgun (WGS) entry which is preliminary data.</text>
</comment>
<sequence>MDEVISIICWNSVVLGYCLAVDRKKFLESIDLGWYLNQHGCYLFWHQLACGQEPKGKQQGHLIHHYKN</sequence>
<dbReference type="EMBL" id="WJBH02000006">
    <property type="protein sequence ID" value="KAI9556901.1"/>
    <property type="molecule type" value="Genomic_DNA"/>
</dbReference>
<reference evidence="1 2" key="1">
    <citation type="submission" date="2022-05" db="EMBL/GenBank/DDBJ databases">
        <title>A multi-omics perspective on studying reproductive biology in Daphnia sinensis.</title>
        <authorList>
            <person name="Jia J."/>
        </authorList>
    </citation>
    <scope>NUCLEOTIDE SEQUENCE [LARGE SCALE GENOMIC DNA]</scope>
    <source>
        <strain evidence="1 2">WSL</strain>
    </source>
</reference>
<organism evidence="1 2">
    <name type="scientific">Daphnia sinensis</name>
    <dbReference type="NCBI Taxonomy" id="1820382"/>
    <lineage>
        <taxon>Eukaryota</taxon>
        <taxon>Metazoa</taxon>
        <taxon>Ecdysozoa</taxon>
        <taxon>Arthropoda</taxon>
        <taxon>Crustacea</taxon>
        <taxon>Branchiopoda</taxon>
        <taxon>Diplostraca</taxon>
        <taxon>Cladocera</taxon>
        <taxon>Anomopoda</taxon>
        <taxon>Daphniidae</taxon>
        <taxon>Daphnia</taxon>
        <taxon>Daphnia similis group</taxon>
    </lineage>
</organism>
<gene>
    <name evidence="1" type="ORF">GHT06_016695</name>
</gene>
<protein>
    <submittedName>
        <fullName evidence="1">Uncharacterized protein</fullName>
    </submittedName>
</protein>
<name>A0AAD5L6D5_9CRUS</name>
<accession>A0AAD5L6D5</accession>
<evidence type="ECO:0000313" key="1">
    <source>
        <dbReference type="EMBL" id="KAI9556901.1"/>
    </source>
</evidence>
<keyword evidence="2" id="KW-1185">Reference proteome</keyword>